<name>X1BKU8_9ZZZZ</name>
<proteinExistence type="predicted"/>
<organism evidence="1">
    <name type="scientific">marine sediment metagenome</name>
    <dbReference type="NCBI Taxonomy" id="412755"/>
    <lineage>
        <taxon>unclassified sequences</taxon>
        <taxon>metagenomes</taxon>
        <taxon>ecological metagenomes</taxon>
    </lineage>
</organism>
<gene>
    <name evidence="1" type="ORF">S01H4_33720</name>
</gene>
<evidence type="ECO:0000313" key="1">
    <source>
        <dbReference type="EMBL" id="GAG81817.1"/>
    </source>
</evidence>
<accession>X1BKU8</accession>
<sequence length="53" mass="6159">MYPWIERSITLAQSKELNSKYIDIDTTFPNIDENYNNVILKLEEQINAGSLIV</sequence>
<dbReference type="EMBL" id="BART01017775">
    <property type="protein sequence ID" value="GAG81817.1"/>
    <property type="molecule type" value="Genomic_DNA"/>
</dbReference>
<dbReference type="AlphaFoldDB" id="X1BKU8"/>
<reference evidence="1" key="1">
    <citation type="journal article" date="2014" name="Front. Microbiol.">
        <title>High frequency of phylogenetically diverse reductive dehalogenase-homologous genes in deep subseafloor sedimentary metagenomes.</title>
        <authorList>
            <person name="Kawai M."/>
            <person name="Futagami T."/>
            <person name="Toyoda A."/>
            <person name="Takaki Y."/>
            <person name="Nishi S."/>
            <person name="Hori S."/>
            <person name="Arai W."/>
            <person name="Tsubouchi T."/>
            <person name="Morono Y."/>
            <person name="Uchiyama I."/>
            <person name="Ito T."/>
            <person name="Fujiyama A."/>
            <person name="Inagaki F."/>
            <person name="Takami H."/>
        </authorList>
    </citation>
    <scope>NUCLEOTIDE SEQUENCE</scope>
    <source>
        <strain evidence="1">Expedition CK06-06</strain>
    </source>
</reference>
<comment type="caution">
    <text evidence="1">The sequence shown here is derived from an EMBL/GenBank/DDBJ whole genome shotgun (WGS) entry which is preliminary data.</text>
</comment>
<protein>
    <submittedName>
        <fullName evidence="1">Uncharacterized protein</fullName>
    </submittedName>
</protein>